<dbReference type="OrthoDB" id="430354at2759"/>
<evidence type="ECO:0000256" key="5">
    <source>
        <dbReference type="ARBA" id="ARBA00022692"/>
    </source>
</evidence>
<comment type="similarity">
    <text evidence="2">Belongs to the MNN1/MNT family.</text>
</comment>
<dbReference type="Proteomes" id="UP000011976">
    <property type="component" value="Unassembled WGS sequence"/>
</dbReference>
<feature type="compositionally biased region" description="Low complexity" evidence="10">
    <location>
        <begin position="17"/>
        <end position="37"/>
    </location>
</feature>
<proteinExistence type="inferred from homology"/>
<keyword evidence="6" id="KW-0735">Signal-anchor</keyword>
<evidence type="ECO:0000256" key="10">
    <source>
        <dbReference type="SAM" id="MobiDB-lite"/>
    </source>
</evidence>
<keyword evidence="8" id="KW-0472">Membrane</keyword>
<evidence type="ECO:0000256" key="8">
    <source>
        <dbReference type="ARBA" id="ARBA00023136"/>
    </source>
</evidence>
<feature type="region of interest" description="Disordered" evidence="10">
    <location>
        <begin position="1"/>
        <end position="37"/>
    </location>
</feature>
<evidence type="ECO:0000256" key="9">
    <source>
        <dbReference type="ARBA" id="ARBA00023180"/>
    </source>
</evidence>
<comment type="subcellular location">
    <subcellularLocation>
        <location evidence="1">Membrane</location>
        <topology evidence="1">Single-pass type II membrane protein</topology>
    </subcellularLocation>
</comment>
<evidence type="ECO:0000256" key="3">
    <source>
        <dbReference type="ARBA" id="ARBA00022676"/>
    </source>
</evidence>
<dbReference type="SUPFAM" id="SSF53448">
    <property type="entry name" value="Nucleotide-diphospho-sugar transferases"/>
    <property type="match status" value="1"/>
</dbReference>
<name>M9MBZ0_PSEA3</name>
<dbReference type="GO" id="GO:0005794">
    <property type="term" value="C:Golgi apparatus"/>
    <property type="evidence" value="ECO:0007669"/>
    <property type="project" value="TreeGrafter"/>
</dbReference>
<keyword evidence="3" id="KW-0328">Glycosyltransferase</keyword>
<dbReference type="PANTHER" id="PTHR31392:SF1">
    <property type="entry name" value="ALPHA-1,3-MANNOSYLTRANSFERASE MNN1-RELATED"/>
    <property type="match status" value="1"/>
</dbReference>
<keyword evidence="7" id="KW-1133">Transmembrane helix</keyword>
<dbReference type="EMBL" id="DF196768">
    <property type="protein sequence ID" value="GAC71277.1"/>
    <property type="molecule type" value="Genomic_DNA"/>
</dbReference>
<dbReference type="Pfam" id="PF11051">
    <property type="entry name" value="Mannosyl_trans3"/>
    <property type="match status" value="1"/>
</dbReference>
<accession>M9MBZ0</accession>
<dbReference type="GO" id="GO:0000033">
    <property type="term" value="F:alpha-1,3-mannosyltransferase activity"/>
    <property type="evidence" value="ECO:0007669"/>
    <property type="project" value="TreeGrafter"/>
</dbReference>
<evidence type="ECO:0000256" key="7">
    <source>
        <dbReference type="ARBA" id="ARBA00022989"/>
    </source>
</evidence>
<dbReference type="GO" id="GO:0016020">
    <property type="term" value="C:membrane"/>
    <property type="evidence" value="ECO:0007669"/>
    <property type="project" value="UniProtKB-SubCell"/>
</dbReference>
<protein>
    <submittedName>
        <fullName evidence="11">Uncharacterized protein</fullName>
    </submittedName>
</protein>
<evidence type="ECO:0000256" key="1">
    <source>
        <dbReference type="ARBA" id="ARBA00004606"/>
    </source>
</evidence>
<gene>
    <name evidence="11" type="ORF">PANT_2d00034</name>
</gene>
<evidence type="ECO:0000256" key="2">
    <source>
        <dbReference type="ARBA" id="ARBA00009105"/>
    </source>
</evidence>
<evidence type="ECO:0000256" key="4">
    <source>
        <dbReference type="ARBA" id="ARBA00022679"/>
    </source>
</evidence>
<sequence>MLDSTVYTAAEGQRKNSSVPAKPSPESSSEPPLGVVPLQKLKIKYRKERAQGDQAPASPSTAPFVAVQDSIEGDEFRSHPFGGLTQGLTLQSPSARPWAQAIALVVPSLVMHPADPVLLGIQFIFFSASHLSKPGLNAGHLHPRPSHPLYLLRADPSVGELISTHGAKMVVANFSTFLGAQNGPKSLSIKLRGWGSKIRALCLLVAIVWLTRVVLYFEPTLSPMFGMRVRALDAAAHDIWTDYIATHPVEIDDRYGLREMGFRAHAYAEFARTGQIGRLERIEEHLWSYAPAVAEIRRTALRIRPKAAEPVEDLVEARVSAQLKKSGRLSANQTAALLTAAELEEAAQGGKSRGIVMVVSRYTALAALQTITVLRQLHGCLLPIEIYYHTEDELPDGLVDMFKTLGRVSAFNIDTLPYFNSDLEDDAGRYPGLKVTWERQSLALLASSFQEILIVDPEVVFLQNPSLLFSHPTFASTGTLFFRAKAKPVDRASQYLVSFLKRQIDQGSPSQQLTESAFFSHGIGARMDMDVVVLDKSRPGVLSALLMNAWMRRKMARALFWGSYVDMMREALWLAFELSDIEYAFENTWPGAIGRFDGEWDDHSPQLCSPRTLQFLSPQAAHQKLSRKYFSLFQSHDSRARKSVASKHKDNAAGEKPFWFHGGFLVPRQTDEIYYSPNVYARNAPPYTTVDEDNSDSDSCLYGATLNRLKGTIVPSTLQKAIEIAHEAFMTYRPTLMHYAPLPAPIKAKP</sequence>
<dbReference type="PANTHER" id="PTHR31392">
    <property type="entry name" value="ALPHA-1,3-MANNOSYLTRANSFERASE MNN1-RELATED"/>
    <property type="match status" value="1"/>
</dbReference>
<organism evidence="11 12">
    <name type="scientific">Pseudozyma antarctica (strain T-34)</name>
    <name type="common">Yeast</name>
    <name type="synonym">Candida antarctica</name>
    <dbReference type="NCBI Taxonomy" id="1151754"/>
    <lineage>
        <taxon>Eukaryota</taxon>
        <taxon>Fungi</taxon>
        <taxon>Dikarya</taxon>
        <taxon>Basidiomycota</taxon>
        <taxon>Ustilaginomycotina</taxon>
        <taxon>Ustilaginomycetes</taxon>
        <taxon>Ustilaginales</taxon>
        <taxon>Ustilaginaceae</taxon>
        <taxon>Moesziomyces</taxon>
    </lineage>
</organism>
<reference evidence="12" key="1">
    <citation type="journal article" date="2013" name="Genome Announc.">
        <title>Genome sequence of the basidiomycetous yeast Pseudozyma antarctica T-34, a producer of the glycolipid biosurfactants mannosylerythritol lipids.</title>
        <authorList>
            <person name="Morita T."/>
            <person name="Koike H."/>
            <person name="Koyama Y."/>
            <person name="Hagiwara H."/>
            <person name="Ito E."/>
            <person name="Fukuoka T."/>
            <person name="Imura T."/>
            <person name="Machida M."/>
            <person name="Kitamoto D."/>
        </authorList>
    </citation>
    <scope>NUCLEOTIDE SEQUENCE [LARGE SCALE GENOMIC DNA]</scope>
    <source>
        <strain evidence="12">T-34</strain>
    </source>
</reference>
<evidence type="ECO:0000313" key="12">
    <source>
        <dbReference type="Proteomes" id="UP000011976"/>
    </source>
</evidence>
<evidence type="ECO:0000256" key="6">
    <source>
        <dbReference type="ARBA" id="ARBA00022968"/>
    </source>
</evidence>
<keyword evidence="4" id="KW-0808">Transferase</keyword>
<dbReference type="InterPro" id="IPR022751">
    <property type="entry name" value="Alpha_mannosyltransferase"/>
</dbReference>
<keyword evidence="9" id="KW-0325">Glycoprotein</keyword>
<dbReference type="AlphaFoldDB" id="M9MBZ0"/>
<keyword evidence="5" id="KW-0812">Transmembrane</keyword>
<dbReference type="InterPro" id="IPR029044">
    <property type="entry name" value="Nucleotide-diphossugar_trans"/>
</dbReference>
<dbReference type="GO" id="GO:0006493">
    <property type="term" value="P:protein O-linked glycosylation"/>
    <property type="evidence" value="ECO:0007669"/>
    <property type="project" value="TreeGrafter"/>
</dbReference>
<dbReference type="STRING" id="1151754.M9MBZ0"/>
<evidence type="ECO:0000313" key="11">
    <source>
        <dbReference type="EMBL" id="GAC71277.1"/>
    </source>
</evidence>